<keyword evidence="1" id="KW-0723">Serine/threonine-protein kinase</keyword>
<protein>
    <recommendedName>
        <fullName evidence="7">Alpha-type protein kinase domain-containing protein</fullName>
    </recommendedName>
</protein>
<comment type="caution">
    <text evidence="8">The sequence shown here is derived from an EMBL/GenBank/DDBJ whole genome shotgun (WGS) entry which is preliminary data.</text>
</comment>
<dbReference type="SUPFAM" id="SSF56112">
    <property type="entry name" value="Protein kinase-like (PK-like)"/>
    <property type="match status" value="1"/>
</dbReference>
<keyword evidence="2" id="KW-0808">Transferase</keyword>
<dbReference type="PANTHER" id="PTHR45992:SF2">
    <property type="entry name" value="EUKARYOTIC ELONGATION FACTOR 2 KINASE"/>
    <property type="match status" value="1"/>
</dbReference>
<keyword evidence="4" id="KW-0418">Kinase</keyword>
<sequence>MQENSSDWGIESSENNTYSPSADASASGLMWLVEKRHASERVQKFCGTLRHTSSSSDLAHLMVSAFNHFVYQFTHEKLIYADLQSLVTVDNEEAEGIILFDPMTHTETGIGDFGQLSIDKFLRQHKCKEICQLLQLNQSTPLVVKKVTKDRISEDKEQEGNDSATDESGAGKD</sequence>
<dbReference type="PANTHER" id="PTHR45992">
    <property type="entry name" value="EUKARYOTIC ELONGATION FACTOR 2 KINASE-RELATED"/>
    <property type="match status" value="1"/>
</dbReference>
<proteinExistence type="predicted"/>
<feature type="region of interest" description="Disordered" evidence="6">
    <location>
        <begin position="149"/>
        <end position="173"/>
    </location>
</feature>
<feature type="domain" description="Alpha-type protein kinase" evidence="7">
    <location>
        <begin position="1"/>
        <end position="139"/>
    </location>
</feature>
<evidence type="ECO:0000256" key="1">
    <source>
        <dbReference type="ARBA" id="ARBA00022527"/>
    </source>
</evidence>
<dbReference type="InterPro" id="IPR051852">
    <property type="entry name" value="Alpha-type_PK"/>
</dbReference>
<feature type="region of interest" description="Disordered" evidence="6">
    <location>
        <begin position="1"/>
        <end position="22"/>
    </location>
</feature>
<dbReference type="OrthoDB" id="2744370at2759"/>
<feature type="non-terminal residue" evidence="8">
    <location>
        <position position="1"/>
    </location>
</feature>
<keyword evidence="9" id="KW-1185">Reference proteome</keyword>
<dbReference type="Gene3D" id="3.20.200.10">
    <property type="entry name" value="MHCK/EF2 kinase"/>
    <property type="match status" value="1"/>
</dbReference>
<evidence type="ECO:0000256" key="2">
    <source>
        <dbReference type="ARBA" id="ARBA00022679"/>
    </source>
</evidence>
<evidence type="ECO:0000259" key="7">
    <source>
        <dbReference type="PROSITE" id="PS51158"/>
    </source>
</evidence>
<evidence type="ECO:0000313" key="8">
    <source>
        <dbReference type="EMBL" id="KAJ2936136.1"/>
    </source>
</evidence>
<evidence type="ECO:0000256" key="3">
    <source>
        <dbReference type="ARBA" id="ARBA00022741"/>
    </source>
</evidence>
<evidence type="ECO:0000313" key="9">
    <source>
        <dbReference type="Proteomes" id="UP001140091"/>
    </source>
</evidence>
<dbReference type="GO" id="GO:0004674">
    <property type="term" value="F:protein serine/threonine kinase activity"/>
    <property type="evidence" value="ECO:0007669"/>
    <property type="project" value="UniProtKB-KW"/>
</dbReference>
<keyword evidence="5" id="KW-0067">ATP-binding</keyword>
<dbReference type="EMBL" id="JANBPK010000165">
    <property type="protein sequence ID" value="KAJ2936136.1"/>
    <property type="molecule type" value="Genomic_DNA"/>
</dbReference>
<evidence type="ECO:0000256" key="4">
    <source>
        <dbReference type="ARBA" id="ARBA00022777"/>
    </source>
</evidence>
<dbReference type="GO" id="GO:1903013">
    <property type="term" value="P:response to differentiation-inducing factor 1"/>
    <property type="evidence" value="ECO:0007669"/>
    <property type="project" value="TreeGrafter"/>
</dbReference>
<evidence type="ECO:0000256" key="5">
    <source>
        <dbReference type="ARBA" id="ARBA00022840"/>
    </source>
</evidence>
<dbReference type="InterPro" id="IPR004166">
    <property type="entry name" value="a-kinase_dom"/>
</dbReference>
<dbReference type="GO" id="GO:0031037">
    <property type="term" value="P:myosin II filament disassembly"/>
    <property type="evidence" value="ECO:0007669"/>
    <property type="project" value="TreeGrafter"/>
</dbReference>
<dbReference type="Proteomes" id="UP001140091">
    <property type="component" value="Unassembled WGS sequence"/>
</dbReference>
<organism evidence="8 9">
    <name type="scientific">Candolleomyces eurysporus</name>
    <dbReference type="NCBI Taxonomy" id="2828524"/>
    <lineage>
        <taxon>Eukaryota</taxon>
        <taxon>Fungi</taxon>
        <taxon>Dikarya</taxon>
        <taxon>Basidiomycota</taxon>
        <taxon>Agaricomycotina</taxon>
        <taxon>Agaricomycetes</taxon>
        <taxon>Agaricomycetidae</taxon>
        <taxon>Agaricales</taxon>
        <taxon>Agaricineae</taxon>
        <taxon>Psathyrellaceae</taxon>
        <taxon>Candolleomyces</taxon>
    </lineage>
</organism>
<name>A0A9W8JK03_9AGAR</name>
<dbReference type="AlphaFoldDB" id="A0A9W8JK03"/>
<feature type="compositionally biased region" description="Basic and acidic residues" evidence="6">
    <location>
        <begin position="149"/>
        <end position="159"/>
    </location>
</feature>
<keyword evidence="3" id="KW-0547">Nucleotide-binding</keyword>
<gene>
    <name evidence="8" type="ORF">H1R20_g958</name>
</gene>
<evidence type="ECO:0000256" key="6">
    <source>
        <dbReference type="SAM" id="MobiDB-lite"/>
    </source>
</evidence>
<dbReference type="GO" id="GO:0005524">
    <property type="term" value="F:ATP binding"/>
    <property type="evidence" value="ECO:0007669"/>
    <property type="project" value="UniProtKB-KW"/>
</dbReference>
<dbReference type="PROSITE" id="PS51158">
    <property type="entry name" value="ALPHA_KINASE"/>
    <property type="match status" value="1"/>
</dbReference>
<dbReference type="InterPro" id="IPR011009">
    <property type="entry name" value="Kinase-like_dom_sf"/>
</dbReference>
<dbReference type="Pfam" id="PF02816">
    <property type="entry name" value="Alpha_kinase"/>
    <property type="match status" value="1"/>
</dbReference>
<reference evidence="8" key="1">
    <citation type="submission" date="2022-06" db="EMBL/GenBank/DDBJ databases">
        <title>Genome Sequence of Candolleomyces eurysporus.</title>
        <authorList>
            <person name="Buettner E."/>
        </authorList>
    </citation>
    <scope>NUCLEOTIDE SEQUENCE</scope>
    <source>
        <strain evidence="8">VTCC 930004</strain>
    </source>
</reference>
<accession>A0A9W8JK03</accession>